<evidence type="ECO:0000256" key="3">
    <source>
        <dbReference type="ARBA" id="ARBA00023163"/>
    </source>
</evidence>
<dbReference type="PANTHER" id="PTHR47506:SF1">
    <property type="entry name" value="HTH-TYPE TRANSCRIPTIONAL REGULATOR YJDC"/>
    <property type="match status" value="1"/>
</dbReference>
<dbReference type="InterPro" id="IPR001647">
    <property type="entry name" value="HTH_TetR"/>
</dbReference>
<evidence type="ECO:0000256" key="4">
    <source>
        <dbReference type="PROSITE-ProRule" id="PRU00335"/>
    </source>
</evidence>
<dbReference type="OrthoDB" id="9795242at2"/>
<dbReference type="Gene3D" id="1.10.357.10">
    <property type="entry name" value="Tetracycline Repressor, domain 2"/>
    <property type="match status" value="1"/>
</dbReference>
<evidence type="ECO:0000313" key="7">
    <source>
        <dbReference type="Proteomes" id="UP000032680"/>
    </source>
</evidence>
<keyword evidence="3" id="KW-0804">Transcription</keyword>
<dbReference type="Proteomes" id="UP000032680">
    <property type="component" value="Unassembled WGS sequence"/>
</dbReference>
<proteinExistence type="predicted"/>
<evidence type="ECO:0000313" key="6">
    <source>
        <dbReference type="EMBL" id="GAN76785.1"/>
    </source>
</evidence>
<reference evidence="6 7" key="1">
    <citation type="submission" date="2012-11" db="EMBL/GenBank/DDBJ databases">
        <title>Whole genome sequence of Acidisphaera rubrifaciens HS-AP3.</title>
        <authorList>
            <person name="Azuma Y."/>
            <person name="Higashiura N."/>
            <person name="Hirakawa H."/>
            <person name="Matsushita K."/>
        </authorList>
    </citation>
    <scope>NUCLEOTIDE SEQUENCE [LARGE SCALE GENOMIC DNA]</scope>
    <source>
        <strain evidence="6 7">HS-AP3</strain>
    </source>
</reference>
<dbReference type="AlphaFoldDB" id="A0A0D6P4U8"/>
<dbReference type="PANTHER" id="PTHR47506">
    <property type="entry name" value="TRANSCRIPTIONAL REGULATORY PROTEIN"/>
    <property type="match status" value="1"/>
</dbReference>
<evidence type="ECO:0000259" key="5">
    <source>
        <dbReference type="PROSITE" id="PS50977"/>
    </source>
</evidence>
<dbReference type="SUPFAM" id="SSF48498">
    <property type="entry name" value="Tetracyclin repressor-like, C-terminal domain"/>
    <property type="match status" value="1"/>
</dbReference>
<dbReference type="InterPro" id="IPR011075">
    <property type="entry name" value="TetR_C"/>
</dbReference>
<dbReference type="PROSITE" id="PS01081">
    <property type="entry name" value="HTH_TETR_1"/>
    <property type="match status" value="1"/>
</dbReference>
<feature type="domain" description="HTH tetR-type" evidence="5">
    <location>
        <begin position="6"/>
        <end position="66"/>
    </location>
</feature>
<sequence>MARPREFDETAVLDAATECFWRHGYDATSMRDLIETTGLTSASLYNAFGDKRTLYRRVLDHYVDGSIAARIRRCRRLPPRAAIAAFFDEILGRSLADPAHKGCLLVNAATDVLAEDDELRAALAEVLRRIETFFLDSVRAGQADGTISRAQPADTIARHLLGVLMGVRVLARARPERRLLEDVVAVALAALAPSPQSSSAA</sequence>
<dbReference type="Pfam" id="PF16925">
    <property type="entry name" value="TetR_C_13"/>
    <property type="match status" value="1"/>
</dbReference>
<accession>A0A0D6P4U8</accession>
<dbReference type="Pfam" id="PF00440">
    <property type="entry name" value="TetR_N"/>
    <property type="match status" value="1"/>
</dbReference>
<dbReference type="PRINTS" id="PR00455">
    <property type="entry name" value="HTHTETR"/>
</dbReference>
<dbReference type="InterPro" id="IPR036271">
    <property type="entry name" value="Tet_transcr_reg_TetR-rel_C_sf"/>
</dbReference>
<keyword evidence="2 4" id="KW-0238">DNA-binding</keyword>
<keyword evidence="1" id="KW-0805">Transcription regulation</keyword>
<protein>
    <submittedName>
        <fullName evidence="6">Transcriptional regulator TetR</fullName>
    </submittedName>
</protein>
<dbReference type="GO" id="GO:0003677">
    <property type="term" value="F:DNA binding"/>
    <property type="evidence" value="ECO:0007669"/>
    <property type="project" value="UniProtKB-UniRule"/>
</dbReference>
<name>A0A0D6P4U8_9PROT</name>
<keyword evidence="7" id="KW-1185">Reference proteome</keyword>
<evidence type="ECO:0000256" key="2">
    <source>
        <dbReference type="ARBA" id="ARBA00023125"/>
    </source>
</evidence>
<dbReference type="SUPFAM" id="SSF46689">
    <property type="entry name" value="Homeodomain-like"/>
    <property type="match status" value="1"/>
</dbReference>
<dbReference type="Gene3D" id="1.10.10.60">
    <property type="entry name" value="Homeodomain-like"/>
    <property type="match status" value="1"/>
</dbReference>
<dbReference type="EMBL" id="BANB01000164">
    <property type="protein sequence ID" value="GAN76785.1"/>
    <property type="molecule type" value="Genomic_DNA"/>
</dbReference>
<feature type="DNA-binding region" description="H-T-H motif" evidence="4">
    <location>
        <begin position="29"/>
        <end position="48"/>
    </location>
</feature>
<dbReference type="RefSeq" id="WP_048860671.1">
    <property type="nucleotide sequence ID" value="NZ_BANB01000164.1"/>
</dbReference>
<comment type="caution">
    <text evidence="6">The sequence shown here is derived from an EMBL/GenBank/DDBJ whole genome shotgun (WGS) entry which is preliminary data.</text>
</comment>
<dbReference type="PROSITE" id="PS50977">
    <property type="entry name" value="HTH_TETR_2"/>
    <property type="match status" value="1"/>
</dbReference>
<organism evidence="6 7">
    <name type="scientific">Acidisphaera rubrifaciens HS-AP3</name>
    <dbReference type="NCBI Taxonomy" id="1231350"/>
    <lineage>
        <taxon>Bacteria</taxon>
        <taxon>Pseudomonadati</taxon>
        <taxon>Pseudomonadota</taxon>
        <taxon>Alphaproteobacteria</taxon>
        <taxon>Acetobacterales</taxon>
        <taxon>Acetobacteraceae</taxon>
        <taxon>Acidisphaera</taxon>
    </lineage>
</organism>
<evidence type="ECO:0000256" key="1">
    <source>
        <dbReference type="ARBA" id="ARBA00023015"/>
    </source>
</evidence>
<gene>
    <name evidence="6" type="ORF">Asru_0164_07</name>
</gene>
<dbReference type="InterPro" id="IPR023772">
    <property type="entry name" value="DNA-bd_HTH_TetR-type_CS"/>
</dbReference>
<dbReference type="InterPro" id="IPR009057">
    <property type="entry name" value="Homeodomain-like_sf"/>
</dbReference>